<comment type="similarity">
    <text evidence="7">Belongs to the binding-protein-dependent transport system permease family.</text>
</comment>
<dbReference type="EMBL" id="BOPG01000011">
    <property type="protein sequence ID" value="GIJ54188.1"/>
    <property type="molecule type" value="Genomic_DNA"/>
</dbReference>
<evidence type="ECO:0000256" key="7">
    <source>
        <dbReference type="RuleBase" id="RU363032"/>
    </source>
</evidence>
<dbReference type="PANTHER" id="PTHR43227:SF8">
    <property type="entry name" value="DIACETYLCHITOBIOSE UPTAKE SYSTEM PERMEASE PROTEIN DASB"/>
    <property type="match status" value="1"/>
</dbReference>
<organism evidence="10 11">
    <name type="scientific">Virgisporangium aurantiacum</name>
    <dbReference type="NCBI Taxonomy" id="175570"/>
    <lineage>
        <taxon>Bacteria</taxon>
        <taxon>Bacillati</taxon>
        <taxon>Actinomycetota</taxon>
        <taxon>Actinomycetes</taxon>
        <taxon>Micromonosporales</taxon>
        <taxon>Micromonosporaceae</taxon>
        <taxon>Virgisporangium</taxon>
    </lineage>
</organism>
<evidence type="ECO:0000256" key="8">
    <source>
        <dbReference type="SAM" id="MobiDB-lite"/>
    </source>
</evidence>
<keyword evidence="6 7" id="KW-0472">Membrane</keyword>
<keyword evidence="4 7" id="KW-0812">Transmembrane</keyword>
<feature type="domain" description="ABC transmembrane type-1" evidence="9">
    <location>
        <begin position="87"/>
        <end position="301"/>
    </location>
</feature>
<dbReference type="CDD" id="cd06261">
    <property type="entry name" value="TM_PBP2"/>
    <property type="match status" value="1"/>
</dbReference>
<accession>A0A8J3Z350</accession>
<dbReference type="PANTHER" id="PTHR43227">
    <property type="entry name" value="BLL4140 PROTEIN"/>
    <property type="match status" value="1"/>
</dbReference>
<comment type="subcellular location">
    <subcellularLocation>
        <location evidence="1 7">Cell membrane</location>
        <topology evidence="1 7">Multi-pass membrane protein</topology>
    </subcellularLocation>
</comment>
<feature type="transmembrane region" description="Helical" evidence="7">
    <location>
        <begin position="91"/>
        <end position="112"/>
    </location>
</feature>
<dbReference type="Gene3D" id="1.10.3720.10">
    <property type="entry name" value="MetI-like"/>
    <property type="match status" value="1"/>
</dbReference>
<feature type="transmembrane region" description="Helical" evidence="7">
    <location>
        <begin position="173"/>
        <end position="196"/>
    </location>
</feature>
<dbReference type="InterPro" id="IPR035906">
    <property type="entry name" value="MetI-like_sf"/>
</dbReference>
<evidence type="ECO:0000256" key="4">
    <source>
        <dbReference type="ARBA" id="ARBA00022692"/>
    </source>
</evidence>
<name>A0A8J3Z350_9ACTN</name>
<proteinExistence type="inferred from homology"/>
<feature type="transmembrane region" description="Helical" evidence="7">
    <location>
        <begin position="28"/>
        <end position="57"/>
    </location>
</feature>
<reference evidence="10" key="1">
    <citation type="submission" date="2021-01" db="EMBL/GenBank/DDBJ databases">
        <title>Whole genome shotgun sequence of Virgisporangium aurantiacum NBRC 16421.</title>
        <authorList>
            <person name="Komaki H."/>
            <person name="Tamura T."/>
        </authorList>
    </citation>
    <scope>NUCLEOTIDE SEQUENCE</scope>
    <source>
        <strain evidence="10">NBRC 16421</strain>
    </source>
</reference>
<comment type="caution">
    <text evidence="10">The sequence shown here is derived from an EMBL/GenBank/DDBJ whole genome shotgun (WGS) entry which is preliminary data.</text>
</comment>
<dbReference type="Pfam" id="PF00528">
    <property type="entry name" value="BPD_transp_1"/>
    <property type="match status" value="1"/>
</dbReference>
<keyword evidence="11" id="KW-1185">Reference proteome</keyword>
<evidence type="ECO:0000259" key="9">
    <source>
        <dbReference type="PROSITE" id="PS50928"/>
    </source>
</evidence>
<evidence type="ECO:0000256" key="6">
    <source>
        <dbReference type="ARBA" id="ARBA00023136"/>
    </source>
</evidence>
<keyword evidence="3" id="KW-1003">Cell membrane</keyword>
<evidence type="ECO:0000256" key="2">
    <source>
        <dbReference type="ARBA" id="ARBA00022448"/>
    </source>
</evidence>
<dbReference type="InterPro" id="IPR050809">
    <property type="entry name" value="UgpAE/MalFG_permease"/>
</dbReference>
<dbReference type="Proteomes" id="UP000612585">
    <property type="component" value="Unassembled WGS sequence"/>
</dbReference>
<evidence type="ECO:0000256" key="1">
    <source>
        <dbReference type="ARBA" id="ARBA00004651"/>
    </source>
</evidence>
<evidence type="ECO:0000313" key="11">
    <source>
        <dbReference type="Proteomes" id="UP000612585"/>
    </source>
</evidence>
<dbReference type="SUPFAM" id="SSF161098">
    <property type="entry name" value="MetI-like"/>
    <property type="match status" value="1"/>
</dbReference>
<protein>
    <submittedName>
        <fullName evidence="10">Transporter</fullName>
    </submittedName>
</protein>
<gene>
    <name evidence="10" type="ORF">Vau01_017040</name>
</gene>
<keyword evidence="5 7" id="KW-1133">Transmembrane helix</keyword>
<sequence>MTALLEPDTTTVEPPRHRARRRRTRDRGLILFAVPSLVWYLVFTIGPLVAMFVVAFMDWAGLNAPASVNGLDNVGRLVEDERVYTAARNTAVHLFISVPVIMVGSFMLGYFLNLKLPGHRVLRVIMFIPALISLSSLGMLFVAVLGPTGLINSFLGQIGMGDRATAWLADPTWAMPSLIGVTIWSGLGFTAILFAARLSAVDGEIYAAAELDGANHWQKMWRIAYPICRDYFGVLTMLQYLWTLFGSAGLVLLLTRGGPGEATSTLSWLVYHFGFRSNDVGYSQTIGLVLFVLGIVGLLIIRRAFRARY</sequence>
<dbReference type="RefSeq" id="WP_203988942.1">
    <property type="nucleotide sequence ID" value="NZ_BOPG01000011.1"/>
</dbReference>
<dbReference type="PROSITE" id="PS50928">
    <property type="entry name" value="ABC_TM1"/>
    <property type="match status" value="1"/>
</dbReference>
<feature type="transmembrane region" description="Helical" evidence="7">
    <location>
        <begin position="124"/>
        <end position="145"/>
    </location>
</feature>
<feature type="region of interest" description="Disordered" evidence="8">
    <location>
        <begin position="1"/>
        <end position="20"/>
    </location>
</feature>
<keyword evidence="2 7" id="KW-0813">Transport</keyword>
<feature type="transmembrane region" description="Helical" evidence="7">
    <location>
        <begin position="231"/>
        <end position="254"/>
    </location>
</feature>
<dbReference type="GO" id="GO:0055085">
    <property type="term" value="P:transmembrane transport"/>
    <property type="evidence" value="ECO:0007669"/>
    <property type="project" value="InterPro"/>
</dbReference>
<dbReference type="GO" id="GO:0005886">
    <property type="term" value="C:plasma membrane"/>
    <property type="evidence" value="ECO:0007669"/>
    <property type="project" value="UniProtKB-SubCell"/>
</dbReference>
<dbReference type="InterPro" id="IPR000515">
    <property type="entry name" value="MetI-like"/>
</dbReference>
<evidence type="ECO:0000256" key="5">
    <source>
        <dbReference type="ARBA" id="ARBA00022989"/>
    </source>
</evidence>
<dbReference type="AlphaFoldDB" id="A0A8J3Z350"/>
<evidence type="ECO:0000313" key="10">
    <source>
        <dbReference type="EMBL" id="GIJ54188.1"/>
    </source>
</evidence>
<evidence type="ECO:0000256" key="3">
    <source>
        <dbReference type="ARBA" id="ARBA00022475"/>
    </source>
</evidence>
<feature type="transmembrane region" description="Helical" evidence="7">
    <location>
        <begin position="281"/>
        <end position="301"/>
    </location>
</feature>